<evidence type="ECO:0000256" key="12">
    <source>
        <dbReference type="ARBA" id="ARBA00045097"/>
    </source>
</evidence>
<keyword evidence="6" id="KW-0808">Transferase</keyword>
<evidence type="ECO:0000313" key="14">
    <source>
        <dbReference type="EMBL" id="PIU74864.1"/>
    </source>
</evidence>
<dbReference type="GO" id="GO:0004581">
    <property type="term" value="F:dolichyl-phosphate beta-glucosyltransferase activity"/>
    <property type="evidence" value="ECO:0007669"/>
    <property type="project" value="UniProtKB-EC"/>
</dbReference>
<comment type="pathway">
    <text evidence="2">Protein modification; protein glycosylation.</text>
</comment>
<feature type="domain" description="Glycosyltransferase 2-like" evidence="13">
    <location>
        <begin position="4"/>
        <end position="173"/>
    </location>
</feature>
<dbReference type="CDD" id="cd04188">
    <property type="entry name" value="DPG_synthase"/>
    <property type="match status" value="1"/>
</dbReference>
<evidence type="ECO:0000256" key="6">
    <source>
        <dbReference type="ARBA" id="ARBA00022679"/>
    </source>
</evidence>
<keyword evidence="5" id="KW-0328">Glycosyltransferase</keyword>
<comment type="similarity">
    <text evidence="3">Belongs to the glycosyltransferase 2 family.</text>
</comment>
<dbReference type="PANTHER" id="PTHR10859">
    <property type="entry name" value="GLYCOSYL TRANSFERASE"/>
    <property type="match status" value="1"/>
</dbReference>
<comment type="subcellular location">
    <subcellularLocation>
        <location evidence="1">Endoplasmic reticulum membrane</location>
        <topology evidence="1">Single-pass membrane protein</topology>
    </subcellularLocation>
</comment>
<evidence type="ECO:0000256" key="10">
    <source>
        <dbReference type="ARBA" id="ARBA00022989"/>
    </source>
</evidence>
<evidence type="ECO:0000256" key="11">
    <source>
        <dbReference type="ARBA" id="ARBA00023136"/>
    </source>
</evidence>
<evidence type="ECO:0000256" key="4">
    <source>
        <dbReference type="ARBA" id="ARBA00012583"/>
    </source>
</evidence>
<evidence type="ECO:0000256" key="3">
    <source>
        <dbReference type="ARBA" id="ARBA00006739"/>
    </source>
</evidence>
<keyword evidence="9" id="KW-0735">Signal-anchor</keyword>
<organism evidence="14 15">
    <name type="scientific">Candidatus Portnoybacteria bacterium CG06_land_8_20_14_3_00_39_12</name>
    <dbReference type="NCBI Taxonomy" id="1974809"/>
    <lineage>
        <taxon>Bacteria</taxon>
        <taxon>Candidatus Portnoyibacteriota</taxon>
    </lineage>
</organism>
<sequence>MYLSVILPAYNEAKRIAQTLLDIDRYLSRQNYEYEIIVVDDGSRDNTVKVSQQMQSVIKNLKVIDNPQNHGKGYVVKQAMLKAKGKYRLFMDADNSTVIGHLDKFFPWIEKGYQVVIGSIEVKGAKIEERAAWYRRWLGHLAKLLIRAVLIWGVHDTQRGFKLFSEEVAEAVFPKQTIIRWGFDMEILLIAKKMGYKIKEVAVDWHNPEGSKVTLSAYFKTLVELFKIRWNSLAGKYKG</sequence>
<dbReference type="SUPFAM" id="SSF53448">
    <property type="entry name" value="Nucleotide-diphospho-sugar transferases"/>
    <property type="match status" value="1"/>
</dbReference>
<evidence type="ECO:0000256" key="1">
    <source>
        <dbReference type="ARBA" id="ARBA00004389"/>
    </source>
</evidence>
<dbReference type="EMBL" id="PEVY01000081">
    <property type="protein sequence ID" value="PIU74864.1"/>
    <property type="molecule type" value="Genomic_DNA"/>
</dbReference>
<evidence type="ECO:0000256" key="2">
    <source>
        <dbReference type="ARBA" id="ARBA00004922"/>
    </source>
</evidence>
<keyword evidence="11" id="KW-0472">Membrane</keyword>
<evidence type="ECO:0000256" key="9">
    <source>
        <dbReference type="ARBA" id="ARBA00022968"/>
    </source>
</evidence>
<evidence type="ECO:0000259" key="13">
    <source>
        <dbReference type="Pfam" id="PF00535"/>
    </source>
</evidence>
<dbReference type="InterPro" id="IPR001173">
    <property type="entry name" value="Glyco_trans_2-like"/>
</dbReference>
<dbReference type="InterPro" id="IPR035518">
    <property type="entry name" value="DPG_synthase"/>
</dbReference>
<dbReference type="AlphaFoldDB" id="A0A2M7AW59"/>
<dbReference type="InterPro" id="IPR029044">
    <property type="entry name" value="Nucleotide-diphossugar_trans"/>
</dbReference>
<dbReference type="EC" id="2.4.1.117" evidence="4"/>
<evidence type="ECO:0000313" key="15">
    <source>
        <dbReference type="Proteomes" id="UP000228775"/>
    </source>
</evidence>
<dbReference type="GO" id="GO:0006487">
    <property type="term" value="P:protein N-linked glycosylation"/>
    <property type="evidence" value="ECO:0007669"/>
    <property type="project" value="TreeGrafter"/>
</dbReference>
<protein>
    <recommendedName>
        <fullName evidence="4">dolichyl-phosphate beta-glucosyltransferase</fullName>
        <ecNumber evidence="4">2.4.1.117</ecNumber>
    </recommendedName>
</protein>
<keyword evidence="10" id="KW-1133">Transmembrane helix</keyword>
<keyword evidence="8" id="KW-0256">Endoplasmic reticulum</keyword>
<dbReference type="Proteomes" id="UP000228775">
    <property type="component" value="Unassembled WGS sequence"/>
</dbReference>
<comment type="caution">
    <text evidence="14">The sequence shown here is derived from an EMBL/GenBank/DDBJ whole genome shotgun (WGS) entry which is preliminary data.</text>
</comment>
<dbReference type="Pfam" id="PF00535">
    <property type="entry name" value="Glycos_transf_2"/>
    <property type="match status" value="1"/>
</dbReference>
<dbReference type="Gene3D" id="3.90.550.10">
    <property type="entry name" value="Spore Coat Polysaccharide Biosynthesis Protein SpsA, Chain A"/>
    <property type="match status" value="1"/>
</dbReference>
<accession>A0A2M7AW59</accession>
<comment type="catalytic activity">
    <reaction evidence="12">
        <text>a di-trans,poly-cis-dolichyl phosphate + UDP-alpha-D-glucose = a di-trans,poly-cis-dolichyl beta-D-glucosyl phosphate + UDP</text>
        <dbReference type="Rhea" id="RHEA:15401"/>
        <dbReference type="Rhea" id="RHEA-COMP:19498"/>
        <dbReference type="Rhea" id="RHEA-COMP:19502"/>
        <dbReference type="ChEBI" id="CHEBI:57525"/>
        <dbReference type="ChEBI" id="CHEBI:57683"/>
        <dbReference type="ChEBI" id="CHEBI:58223"/>
        <dbReference type="ChEBI" id="CHEBI:58885"/>
        <dbReference type="EC" id="2.4.1.117"/>
    </reaction>
    <physiologicalReaction direction="left-to-right" evidence="12">
        <dbReference type="Rhea" id="RHEA:15402"/>
    </physiologicalReaction>
</comment>
<evidence type="ECO:0000256" key="8">
    <source>
        <dbReference type="ARBA" id="ARBA00022824"/>
    </source>
</evidence>
<gene>
    <name evidence="14" type="ORF">COS76_03830</name>
</gene>
<proteinExistence type="inferred from homology"/>
<dbReference type="PANTHER" id="PTHR10859:SF91">
    <property type="entry name" value="DOLICHYL-PHOSPHATE BETA-GLUCOSYLTRANSFERASE"/>
    <property type="match status" value="1"/>
</dbReference>
<keyword evidence="7" id="KW-0812">Transmembrane</keyword>
<evidence type="ECO:0000256" key="7">
    <source>
        <dbReference type="ARBA" id="ARBA00022692"/>
    </source>
</evidence>
<reference evidence="15" key="1">
    <citation type="submission" date="2017-09" db="EMBL/GenBank/DDBJ databases">
        <title>Depth-based differentiation of microbial function through sediment-hosted aquifers and enrichment of novel symbionts in the deep terrestrial subsurface.</title>
        <authorList>
            <person name="Probst A.J."/>
            <person name="Ladd B."/>
            <person name="Jarett J.K."/>
            <person name="Geller-Mcgrath D.E."/>
            <person name="Sieber C.M.K."/>
            <person name="Emerson J.B."/>
            <person name="Anantharaman K."/>
            <person name="Thomas B.C."/>
            <person name="Malmstrom R."/>
            <person name="Stieglmeier M."/>
            <person name="Klingl A."/>
            <person name="Woyke T."/>
            <person name="Ryan C.M."/>
            <person name="Banfield J.F."/>
        </authorList>
    </citation>
    <scope>NUCLEOTIDE SEQUENCE [LARGE SCALE GENOMIC DNA]</scope>
</reference>
<name>A0A2M7AW59_9BACT</name>
<evidence type="ECO:0000256" key="5">
    <source>
        <dbReference type="ARBA" id="ARBA00022676"/>
    </source>
</evidence>